<gene>
    <name evidence="2" type="ORF">M406DRAFT_330252</name>
</gene>
<dbReference type="GeneID" id="63837626"/>
<accession>A0A9P5CQP0</accession>
<dbReference type="Proteomes" id="UP000803844">
    <property type="component" value="Unassembled WGS sequence"/>
</dbReference>
<organism evidence="2 3">
    <name type="scientific">Cryphonectria parasitica (strain ATCC 38755 / EP155)</name>
    <dbReference type="NCBI Taxonomy" id="660469"/>
    <lineage>
        <taxon>Eukaryota</taxon>
        <taxon>Fungi</taxon>
        <taxon>Dikarya</taxon>
        <taxon>Ascomycota</taxon>
        <taxon>Pezizomycotina</taxon>
        <taxon>Sordariomycetes</taxon>
        <taxon>Sordariomycetidae</taxon>
        <taxon>Diaporthales</taxon>
        <taxon>Cryphonectriaceae</taxon>
        <taxon>Cryphonectria-Endothia species complex</taxon>
        <taxon>Cryphonectria</taxon>
    </lineage>
</organism>
<comment type="caution">
    <text evidence="2">The sequence shown here is derived from an EMBL/GenBank/DDBJ whole genome shotgun (WGS) entry which is preliminary data.</text>
</comment>
<reference evidence="2" key="1">
    <citation type="journal article" date="2020" name="Phytopathology">
        <title>Genome sequence of the chestnut blight fungus Cryphonectria parasitica EP155: A fundamental resource for an archetypical invasive plant pathogen.</title>
        <authorList>
            <person name="Crouch J.A."/>
            <person name="Dawe A."/>
            <person name="Aerts A."/>
            <person name="Barry K."/>
            <person name="Churchill A.C.L."/>
            <person name="Grimwood J."/>
            <person name="Hillman B."/>
            <person name="Milgroom M.G."/>
            <person name="Pangilinan J."/>
            <person name="Smith M."/>
            <person name="Salamov A."/>
            <person name="Schmutz J."/>
            <person name="Yadav J."/>
            <person name="Grigoriev I.V."/>
            <person name="Nuss D."/>
        </authorList>
    </citation>
    <scope>NUCLEOTIDE SEQUENCE</scope>
    <source>
        <strain evidence="2">EP155</strain>
    </source>
</reference>
<evidence type="ECO:0000313" key="3">
    <source>
        <dbReference type="Proteomes" id="UP000803844"/>
    </source>
</evidence>
<sequence length="132" mass="14595">MQSFRSFATLCLVFSCEAAASLQAVYRQQSITTVLSPQPTFAQPHVNDETLSARSTSQKDTFDFDVRSDQIVPMMDALADLSVHISESREAAFYKKDDDDPPPFKCHCKCSLLGGCECWCGDRDTKKGSGNN</sequence>
<feature type="signal peptide" evidence="1">
    <location>
        <begin position="1"/>
        <end position="18"/>
    </location>
</feature>
<evidence type="ECO:0000256" key="1">
    <source>
        <dbReference type="SAM" id="SignalP"/>
    </source>
</evidence>
<proteinExistence type="predicted"/>
<keyword evidence="3" id="KW-1185">Reference proteome</keyword>
<protein>
    <submittedName>
        <fullName evidence="2">Uncharacterized protein</fullName>
    </submittedName>
</protein>
<feature type="chain" id="PRO_5040367080" evidence="1">
    <location>
        <begin position="19"/>
        <end position="132"/>
    </location>
</feature>
<dbReference type="EMBL" id="MU032347">
    <property type="protein sequence ID" value="KAF3766431.1"/>
    <property type="molecule type" value="Genomic_DNA"/>
</dbReference>
<dbReference type="AlphaFoldDB" id="A0A9P5CQP0"/>
<keyword evidence="1" id="KW-0732">Signal</keyword>
<dbReference type="RefSeq" id="XP_040777392.1">
    <property type="nucleotide sequence ID" value="XM_040920497.1"/>
</dbReference>
<name>A0A9P5CQP0_CRYP1</name>
<evidence type="ECO:0000313" key="2">
    <source>
        <dbReference type="EMBL" id="KAF3766431.1"/>
    </source>
</evidence>
<dbReference type="PROSITE" id="PS51257">
    <property type="entry name" value="PROKAR_LIPOPROTEIN"/>
    <property type="match status" value="1"/>
</dbReference>